<feature type="transmembrane region" description="Helical" evidence="6">
    <location>
        <begin position="67"/>
        <end position="92"/>
    </location>
</feature>
<comment type="subcellular location">
    <subcellularLocation>
        <location evidence="1">Membrane</location>
        <topology evidence="1">Multi-pass membrane protein</topology>
    </subcellularLocation>
</comment>
<feature type="transmembrane region" description="Helical" evidence="6">
    <location>
        <begin position="127"/>
        <end position="152"/>
    </location>
</feature>
<dbReference type="InterPro" id="IPR045069">
    <property type="entry name" value="MATE_euk"/>
</dbReference>
<dbReference type="PANTHER" id="PTHR11206">
    <property type="entry name" value="MULTIDRUG RESISTANCE PROTEIN"/>
    <property type="match status" value="1"/>
</dbReference>
<keyword evidence="3 6" id="KW-0812">Transmembrane</keyword>
<dbReference type="CDD" id="cd13132">
    <property type="entry name" value="MATE_eukaryotic"/>
    <property type="match status" value="1"/>
</dbReference>
<feature type="transmembrane region" description="Helical" evidence="6">
    <location>
        <begin position="389"/>
        <end position="412"/>
    </location>
</feature>
<comment type="similarity">
    <text evidence="2 6">Belongs to the multi antimicrobial extrusion (MATE) (TC 2.A.66.1) family.</text>
</comment>
<evidence type="ECO:0000256" key="4">
    <source>
        <dbReference type="ARBA" id="ARBA00022989"/>
    </source>
</evidence>
<organism evidence="7 8">
    <name type="scientific">Stylosanthes scabra</name>
    <dbReference type="NCBI Taxonomy" id="79078"/>
    <lineage>
        <taxon>Eukaryota</taxon>
        <taxon>Viridiplantae</taxon>
        <taxon>Streptophyta</taxon>
        <taxon>Embryophyta</taxon>
        <taxon>Tracheophyta</taxon>
        <taxon>Spermatophyta</taxon>
        <taxon>Magnoliopsida</taxon>
        <taxon>eudicotyledons</taxon>
        <taxon>Gunneridae</taxon>
        <taxon>Pentapetalae</taxon>
        <taxon>rosids</taxon>
        <taxon>fabids</taxon>
        <taxon>Fabales</taxon>
        <taxon>Fabaceae</taxon>
        <taxon>Papilionoideae</taxon>
        <taxon>50 kb inversion clade</taxon>
        <taxon>dalbergioids sensu lato</taxon>
        <taxon>Dalbergieae</taxon>
        <taxon>Pterocarpus clade</taxon>
        <taxon>Stylosanthes</taxon>
    </lineage>
</organism>
<feature type="transmembrane region" description="Helical" evidence="6">
    <location>
        <begin position="456"/>
        <end position="479"/>
    </location>
</feature>
<dbReference type="InterPro" id="IPR002528">
    <property type="entry name" value="MATE_fam"/>
</dbReference>
<evidence type="ECO:0000256" key="2">
    <source>
        <dbReference type="ARBA" id="ARBA00010199"/>
    </source>
</evidence>
<feature type="transmembrane region" description="Helical" evidence="6">
    <location>
        <begin position="424"/>
        <end position="444"/>
    </location>
</feature>
<feature type="transmembrane region" description="Helical" evidence="6">
    <location>
        <begin position="352"/>
        <end position="377"/>
    </location>
</feature>
<gene>
    <name evidence="7" type="ORF">PIB30_082993</name>
</gene>
<feature type="transmembrane region" description="Helical" evidence="6">
    <location>
        <begin position="228"/>
        <end position="250"/>
    </location>
</feature>
<keyword evidence="4 6" id="KW-1133">Transmembrane helix</keyword>
<evidence type="ECO:0000256" key="6">
    <source>
        <dbReference type="RuleBase" id="RU004914"/>
    </source>
</evidence>
<evidence type="ECO:0000256" key="1">
    <source>
        <dbReference type="ARBA" id="ARBA00004141"/>
    </source>
</evidence>
<proteinExistence type="inferred from homology"/>
<sequence length="502" mass="54212">MENSTNRDMCCNKTEEVAAPLLKRTSDESINNGGEGVSSSSESAFLKELKRVSSMAAPMVTVTVSQYLLQVVSLMMVGHLGVLVSFSGVAIASSFAEVTGFSVLLGMAGALETLCGQTYGAEEFRKLGNYTCCAIITLILVCVPITLVWIFTDKILMLFSQDPAISHAARDYCIHLIPALFGYAVLQSLIRYFQTQSMIFPMVLSSIGSLCVHVPVCWFLVFKSGLGHVGAALAIGISYWINVIALGLYIKYSSACQKTKIVFSRNALLSIAEFFQYAIPSGLMFCFEWWSFELLTLLAGLLPNPQLETSVLSVCLNITTLHYFIPYAVGASASTRVSNELGAGNPKSAQSAVRVAVIIGIAEAFIVSTFFICFRNIVGYAYSNDETVVNYVASMVPLLCMSVSADSIMGTLSGVARGGGFQQIGAYVNLGAYYLVGVPLALFLGFHQQLKAKGLWMGIISGSCVQVIILAVVTALTDWQKEATKARQRIVERSIKTHNGLV</sequence>
<protein>
    <recommendedName>
        <fullName evidence="6">Protein DETOXIFICATION</fullName>
    </recommendedName>
    <alternativeName>
        <fullName evidence="6">Multidrug and toxic compound extrusion protein</fullName>
    </alternativeName>
</protein>
<feature type="transmembrane region" description="Helical" evidence="6">
    <location>
        <begin position="98"/>
        <end position="115"/>
    </location>
</feature>
<keyword evidence="5 6" id="KW-0472">Membrane</keyword>
<feature type="transmembrane region" description="Helical" evidence="6">
    <location>
        <begin position="271"/>
        <end position="290"/>
    </location>
</feature>
<accession>A0ABU6VTE0</accession>
<evidence type="ECO:0000313" key="8">
    <source>
        <dbReference type="Proteomes" id="UP001341840"/>
    </source>
</evidence>
<dbReference type="NCBIfam" id="TIGR00797">
    <property type="entry name" value="matE"/>
    <property type="match status" value="1"/>
</dbReference>
<dbReference type="Pfam" id="PF01554">
    <property type="entry name" value="MatE"/>
    <property type="match status" value="2"/>
</dbReference>
<dbReference type="EMBL" id="JASCZI010152331">
    <property type="protein sequence ID" value="MED6175933.1"/>
    <property type="molecule type" value="Genomic_DNA"/>
</dbReference>
<name>A0ABU6VTE0_9FABA</name>
<evidence type="ECO:0000313" key="7">
    <source>
        <dbReference type="EMBL" id="MED6175933.1"/>
    </source>
</evidence>
<evidence type="ECO:0000256" key="5">
    <source>
        <dbReference type="ARBA" id="ARBA00023136"/>
    </source>
</evidence>
<feature type="transmembrane region" description="Helical" evidence="6">
    <location>
        <begin position="202"/>
        <end position="222"/>
    </location>
</feature>
<keyword evidence="8" id="KW-1185">Reference proteome</keyword>
<feature type="transmembrane region" description="Helical" evidence="6">
    <location>
        <begin position="172"/>
        <end position="190"/>
    </location>
</feature>
<dbReference type="Proteomes" id="UP001341840">
    <property type="component" value="Unassembled WGS sequence"/>
</dbReference>
<reference evidence="7 8" key="1">
    <citation type="journal article" date="2023" name="Plants (Basel)">
        <title>Bridging the Gap: Combining Genomics and Transcriptomics Approaches to Understand Stylosanthes scabra, an Orphan Legume from the Brazilian Caatinga.</title>
        <authorList>
            <person name="Ferreira-Neto J.R.C."/>
            <person name="da Silva M.D."/>
            <person name="Binneck E."/>
            <person name="de Melo N.F."/>
            <person name="da Silva R.H."/>
            <person name="de Melo A.L.T.M."/>
            <person name="Pandolfi V."/>
            <person name="Bustamante F.O."/>
            <person name="Brasileiro-Vidal A.C."/>
            <person name="Benko-Iseppon A.M."/>
        </authorList>
    </citation>
    <scope>NUCLEOTIDE SEQUENCE [LARGE SCALE GENOMIC DNA]</scope>
    <source>
        <tissue evidence="7">Leaves</tissue>
    </source>
</reference>
<evidence type="ECO:0000256" key="3">
    <source>
        <dbReference type="ARBA" id="ARBA00022692"/>
    </source>
</evidence>
<comment type="caution">
    <text evidence="7">The sequence shown here is derived from an EMBL/GenBank/DDBJ whole genome shotgun (WGS) entry which is preliminary data.</text>
</comment>